<sequence>MMNYFLVAVLQTFLPVSLLLGVGWAPQRAAQLRPVVWLSLLAFLAGTAAGIHFPRSQQWMLAFTLFQAAGVLLFLVTRGISSVRLSYFWLFILLFAAAVRWGQTPNLSAITATGVVNTDLILNVSAVVCGIALVAASAALIAVCVSRIRALRWPLLFAFSLVLLLPLSGMLILALMKLQVLGLTKSLLSYVAKVTNASALINYVSTGLLLLTGLVFLLRRVLPLRQARAQQDPIERRRAEARYLDARRTMIVTLLLAAAAIGAQLYWDKIASQPPRLSEAQPVTLAADDQIHIPLEQVKDGKLHRFVWVADDGKAVRFFVINRYPDKLRLGVVFDACLLCGDQGYVMEGNQVICVACDVHIFIPSIGKPGGCNPVPIDDWAMNDTELTIGKKALEAGLNYFNTVVTLEVTDPVDGSRLTNTQARYRYTFAGKTYFFSKEANFEAFRDNPEKYVQEAR</sequence>
<keyword evidence="1" id="KW-0812">Transmembrane</keyword>
<gene>
    <name evidence="4" type="ORF">C8D90_106138</name>
</gene>
<dbReference type="Proteomes" id="UP000254848">
    <property type="component" value="Unassembled WGS sequence"/>
</dbReference>
<feature type="transmembrane region" description="Helical" evidence="1">
    <location>
        <begin position="155"/>
        <end position="180"/>
    </location>
</feature>
<evidence type="ECO:0000259" key="2">
    <source>
        <dbReference type="Pfam" id="PF04945"/>
    </source>
</evidence>
<evidence type="ECO:0000256" key="1">
    <source>
        <dbReference type="SAM" id="Phobius"/>
    </source>
</evidence>
<dbReference type="AlphaFoldDB" id="A0A370QNM5"/>
<comment type="caution">
    <text evidence="4">The sequence shown here is derived from an EMBL/GenBank/DDBJ whole genome shotgun (WGS) entry which is preliminary data.</text>
</comment>
<evidence type="ECO:0000313" key="5">
    <source>
        <dbReference type="Proteomes" id="UP000254848"/>
    </source>
</evidence>
<evidence type="ECO:0000313" key="4">
    <source>
        <dbReference type="EMBL" id="RDK89932.1"/>
    </source>
</evidence>
<accession>A0A370QNM5</accession>
<keyword evidence="5" id="KW-1185">Reference proteome</keyword>
<name>A0A370QNM5_9GAMM</name>
<keyword evidence="1" id="KW-1133">Transmembrane helix</keyword>
<keyword evidence="1" id="KW-0472">Membrane</keyword>
<feature type="domain" description="YHS" evidence="2">
    <location>
        <begin position="409"/>
        <end position="455"/>
    </location>
</feature>
<feature type="transmembrane region" description="Helical" evidence="1">
    <location>
        <begin position="200"/>
        <end position="218"/>
    </location>
</feature>
<feature type="transmembrane region" description="Helical" evidence="1">
    <location>
        <begin position="121"/>
        <end position="143"/>
    </location>
</feature>
<proteinExistence type="predicted"/>
<feature type="transmembrane region" description="Helical" evidence="1">
    <location>
        <begin position="83"/>
        <end position="101"/>
    </location>
</feature>
<dbReference type="InterPro" id="IPR007029">
    <property type="entry name" value="YHS_dom"/>
</dbReference>
<dbReference type="Pfam" id="PF10080">
    <property type="entry name" value="FtrD-like"/>
    <property type="match status" value="1"/>
</dbReference>
<dbReference type="InterPro" id="IPR018758">
    <property type="entry name" value="FtrD-like"/>
</dbReference>
<evidence type="ECO:0000259" key="3">
    <source>
        <dbReference type="Pfam" id="PF10080"/>
    </source>
</evidence>
<feature type="transmembrane region" description="Helical" evidence="1">
    <location>
        <begin position="35"/>
        <end position="53"/>
    </location>
</feature>
<feature type="domain" description="Membrane iron-sulfur containing protein FtrD-like" evidence="3">
    <location>
        <begin position="298"/>
        <end position="401"/>
    </location>
</feature>
<feature type="transmembrane region" description="Helical" evidence="1">
    <location>
        <begin position="59"/>
        <end position="76"/>
    </location>
</feature>
<dbReference type="Pfam" id="PF04945">
    <property type="entry name" value="YHS"/>
    <property type="match status" value="1"/>
</dbReference>
<organism evidence="4 5">
    <name type="scientific">Enterobacillus tribolii</name>
    <dbReference type="NCBI Taxonomy" id="1487935"/>
    <lineage>
        <taxon>Bacteria</taxon>
        <taxon>Pseudomonadati</taxon>
        <taxon>Pseudomonadota</taxon>
        <taxon>Gammaproteobacteria</taxon>
        <taxon>Enterobacterales</taxon>
        <taxon>Hafniaceae</taxon>
        <taxon>Enterobacillus</taxon>
    </lineage>
</organism>
<protein>
    <submittedName>
        <fullName evidence="4">Putative membrane protein</fullName>
    </submittedName>
</protein>
<feature type="transmembrane region" description="Helical" evidence="1">
    <location>
        <begin position="6"/>
        <end position="23"/>
    </location>
</feature>
<dbReference type="EMBL" id="QRAP01000006">
    <property type="protein sequence ID" value="RDK89932.1"/>
    <property type="molecule type" value="Genomic_DNA"/>
</dbReference>
<feature type="transmembrane region" description="Helical" evidence="1">
    <location>
        <begin position="246"/>
        <end position="267"/>
    </location>
</feature>
<reference evidence="4 5" key="1">
    <citation type="submission" date="2018-07" db="EMBL/GenBank/DDBJ databases">
        <title>Genomic Encyclopedia of Type Strains, Phase IV (KMG-IV): sequencing the most valuable type-strain genomes for metagenomic binning, comparative biology and taxonomic classification.</title>
        <authorList>
            <person name="Goeker M."/>
        </authorList>
    </citation>
    <scope>NUCLEOTIDE SEQUENCE [LARGE SCALE GENOMIC DNA]</scope>
    <source>
        <strain evidence="4 5">DSM 103736</strain>
    </source>
</reference>